<gene>
    <name evidence="2" type="ORF">K466DRAFT_505995</name>
</gene>
<dbReference type="InParanoid" id="A0A5C3NNS5"/>
<evidence type="ECO:0000259" key="1">
    <source>
        <dbReference type="PROSITE" id="PS50181"/>
    </source>
</evidence>
<dbReference type="PROSITE" id="PS50181">
    <property type="entry name" value="FBOX"/>
    <property type="match status" value="1"/>
</dbReference>
<sequence>MPTSVLLEIATVLNFRSLLHLRAVSRALLDVVTVELRRSLCKLLQQFVPYPQLLLALLDRVQAYVADTVATRFLLREWKGGQEAGDPLTLYVPPSAYDEVVDHLCDSQSATTLSNTCSTPDTIDYFELVGISAEASLHTPYGIISVCRSDRSDALYPCAARARASHLIAYTNGKFFGCGYPLLTFRHYSLLTTHGTEHPEDPILAEHERSGISIRLFSRQWPELRSKGHDRCAADKWCCPAQLRTFHDPGSLSARFTPHRTNSPLQSRVKWRLDTRPCGGTCLADDPLIPAFVLADVADED</sequence>
<name>A0A5C3NNS5_9APHY</name>
<protein>
    <recommendedName>
        <fullName evidence="1">F-box domain-containing protein</fullName>
    </recommendedName>
</protein>
<dbReference type="AlphaFoldDB" id="A0A5C3NNS5"/>
<organism evidence="2 3">
    <name type="scientific">Polyporus arcularius HHB13444</name>
    <dbReference type="NCBI Taxonomy" id="1314778"/>
    <lineage>
        <taxon>Eukaryota</taxon>
        <taxon>Fungi</taxon>
        <taxon>Dikarya</taxon>
        <taxon>Basidiomycota</taxon>
        <taxon>Agaricomycotina</taxon>
        <taxon>Agaricomycetes</taxon>
        <taxon>Polyporales</taxon>
        <taxon>Polyporaceae</taxon>
        <taxon>Polyporus</taxon>
    </lineage>
</organism>
<feature type="domain" description="F-box" evidence="1">
    <location>
        <begin position="1"/>
        <end position="40"/>
    </location>
</feature>
<proteinExistence type="predicted"/>
<dbReference type="InterPro" id="IPR001810">
    <property type="entry name" value="F-box_dom"/>
</dbReference>
<dbReference type="EMBL" id="ML212138">
    <property type="protein sequence ID" value="TFK79176.1"/>
    <property type="molecule type" value="Genomic_DNA"/>
</dbReference>
<accession>A0A5C3NNS5</accession>
<keyword evidence="3" id="KW-1185">Reference proteome</keyword>
<reference evidence="2 3" key="1">
    <citation type="journal article" date="2019" name="Nat. Ecol. Evol.">
        <title>Megaphylogeny resolves global patterns of mushroom evolution.</title>
        <authorList>
            <person name="Varga T."/>
            <person name="Krizsan K."/>
            <person name="Foldi C."/>
            <person name="Dima B."/>
            <person name="Sanchez-Garcia M."/>
            <person name="Sanchez-Ramirez S."/>
            <person name="Szollosi G.J."/>
            <person name="Szarkandi J.G."/>
            <person name="Papp V."/>
            <person name="Albert L."/>
            <person name="Andreopoulos W."/>
            <person name="Angelini C."/>
            <person name="Antonin V."/>
            <person name="Barry K.W."/>
            <person name="Bougher N.L."/>
            <person name="Buchanan P."/>
            <person name="Buyck B."/>
            <person name="Bense V."/>
            <person name="Catcheside P."/>
            <person name="Chovatia M."/>
            <person name="Cooper J."/>
            <person name="Damon W."/>
            <person name="Desjardin D."/>
            <person name="Finy P."/>
            <person name="Geml J."/>
            <person name="Haridas S."/>
            <person name="Hughes K."/>
            <person name="Justo A."/>
            <person name="Karasinski D."/>
            <person name="Kautmanova I."/>
            <person name="Kiss B."/>
            <person name="Kocsube S."/>
            <person name="Kotiranta H."/>
            <person name="LaButti K.M."/>
            <person name="Lechner B.E."/>
            <person name="Liimatainen K."/>
            <person name="Lipzen A."/>
            <person name="Lukacs Z."/>
            <person name="Mihaltcheva S."/>
            <person name="Morgado L.N."/>
            <person name="Niskanen T."/>
            <person name="Noordeloos M.E."/>
            <person name="Ohm R.A."/>
            <person name="Ortiz-Santana B."/>
            <person name="Ovrebo C."/>
            <person name="Racz N."/>
            <person name="Riley R."/>
            <person name="Savchenko A."/>
            <person name="Shiryaev A."/>
            <person name="Soop K."/>
            <person name="Spirin V."/>
            <person name="Szebenyi C."/>
            <person name="Tomsovsky M."/>
            <person name="Tulloss R.E."/>
            <person name="Uehling J."/>
            <person name="Grigoriev I.V."/>
            <person name="Vagvolgyi C."/>
            <person name="Papp T."/>
            <person name="Martin F.M."/>
            <person name="Miettinen O."/>
            <person name="Hibbett D.S."/>
            <person name="Nagy L.G."/>
        </authorList>
    </citation>
    <scope>NUCLEOTIDE SEQUENCE [LARGE SCALE GENOMIC DNA]</scope>
    <source>
        <strain evidence="2 3">HHB13444</strain>
    </source>
</reference>
<evidence type="ECO:0000313" key="3">
    <source>
        <dbReference type="Proteomes" id="UP000308197"/>
    </source>
</evidence>
<evidence type="ECO:0000313" key="2">
    <source>
        <dbReference type="EMBL" id="TFK79176.1"/>
    </source>
</evidence>
<dbReference type="Proteomes" id="UP000308197">
    <property type="component" value="Unassembled WGS sequence"/>
</dbReference>